<proteinExistence type="predicted"/>
<accession>A0A9P0SB16</accession>
<reference evidence="1" key="1">
    <citation type="submission" date="2022-05" db="EMBL/GenBank/DDBJ databases">
        <authorList>
            <person name="Okamura Y."/>
        </authorList>
    </citation>
    <scope>NUCLEOTIDE SEQUENCE</scope>
</reference>
<protein>
    <submittedName>
        <fullName evidence="1">Uncharacterized protein</fullName>
    </submittedName>
</protein>
<dbReference type="AlphaFoldDB" id="A0A9P0SB16"/>
<dbReference type="EMBL" id="CALOZG010000001">
    <property type="protein sequence ID" value="CAH3816124.1"/>
    <property type="molecule type" value="Genomic_DNA"/>
</dbReference>
<dbReference type="Proteomes" id="UP001152562">
    <property type="component" value="Unassembled WGS sequence"/>
</dbReference>
<name>A0A9P0SB16_PIEBR</name>
<evidence type="ECO:0000313" key="1">
    <source>
        <dbReference type="EMBL" id="CAH3816124.1"/>
    </source>
</evidence>
<gene>
    <name evidence="1" type="ORF">PIBRA_LOCUS3</name>
</gene>
<organism evidence="1 2">
    <name type="scientific">Pieris brassicae</name>
    <name type="common">White butterfly</name>
    <name type="synonym">Large white butterfly</name>
    <dbReference type="NCBI Taxonomy" id="7116"/>
    <lineage>
        <taxon>Eukaryota</taxon>
        <taxon>Metazoa</taxon>
        <taxon>Ecdysozoa</taxon>
        <taxon>Arthropoda</taxon>
        <taxon>Hexapoda</taxon>
        <taxon>Insecta</taxon>
        <taxon>Pterygota</taxon>
        <taxon>Neoptera</taxon>
        <taxon>Endopterygota</taxon>
        <taxon>Lepidoptera</taxon>
        <taxon>Glossata</taxon>
        <taxon>Ditrysia</taxon>
        <taxon>Papilionoidea</taxon>
        <taxon>Pieridae</taxon>
        <taxon>Pierinae</taxon>
        <taxon>Pieris</taxon>
    </lineage>
</organism>
<evidence type="ECO:0000313" key="2">
    <source>
        <dbReference type="Proteomes" id="UP001152562"/>
    </source>
</evidence>
<keyword evidence="2" id="KW-1185">Reference proteome</keyword>
<sequence>MTKEQKNKWICHECRSKLPKVGNTNTPVRNVREDEEEVSKICDTDIGTENITTREKQSYSQLIPGYTGSLQDRNTLVSAISDQVLKATKTELPQILRMTCLIYIVFRNSIF</sequence>
<comment type="caution">
    <text evidence="1">The sequence shown here is derived from an EMBL/GenBank/DDBJ whole genome shotgun (WGS) entry which is preliminary data.</text>
</comment>